<dbReference type="InterPro" id="IPR020864">
    <property type="entry name" value="MACPF"/>
</dbReference>
<dbReference type="EMBL" id="JBANRG010000052">
    <property type="protein sequence ID" value="KAK7444045.1"/>
    <property type="molecule type" value="Genomic_DNA"/>
</dbReference>
<organism evidence="2 3">
    <name type="scientific">Marasmiellus scandens</name>
    <dbReference type="NCBI Taxonomy" id="2682957"/>
    <lineage>
        <taxon>Eukaryota</taxon>
        <taxon>Fungi</taxon>
        <taxon>Dikarya</taxon>
        <taxon>Basidiomycota</taxon>
        <taxon>Agaricomycotina</taxon>
        <taxon>Agaricomycetes</taxon>
        <taxon>Agaricomycetidae</taxon>
        <taxon>Agaricales</taxon>
        <taxon>Marasmiineae</taxon>
        <taxon>Omphalotaceae</taxon>
        <taxon>Marasmiellus</taxon>
    </lineage>
</organism>
<evidence type="ECO:0000313" key="3">
    <source>
        <dbReference type="Proteomes" id="UP001498398"/>
    </source>
</evidence>
<gene>
    <name evidence="2" type="ORF">VKT23_015442</name>
</gene>
<keyword evidence="3" id="KW-1185">Reference proteome</keyword>
<dbReference type="Proteomes" id="UP001498398">
    <property type="component" value="Unassembled WGS sequence"/>
</dbReference>
<dbReference type="Pfam" id="PF01823">
    <property type="entry name" value="MACPF"/>
    <property type="match status" value="1"/>
</dbReference>
<feature type="domain" description="MACPF" evidence="1">
    <location>
        <begin position="1"/>
        <end position="191"/>
    </location>
</feature>
<name>A0ABR1J0H0_9AGAR</name>
<dbReference type="PROSITE" id="PS51412">
    <property type="entry name" value="MACPF_2"/>
    <property type="match status" value="1"/>
</dbReference>
<comment type="caution">
    <text evidence="2">The sequence shown here is derived from an EMBL/GenBank/DDBJ whole genome shotgun (WGS) entry which is preliminary data.</text>
</comment>
<accession>A0ABR1J0H0</accession>
<evidence type="ECO:0000313" key="2">
    <source>
        <dbReference type="EMBL" id="KAK7444045.1"/>
    </source>
</evidence>
<reference evidence="2 3" key="1">
    <citation type="submission" date="2024-01" db="EMBL/GenBank/DDBJ databases">
        <title>A draft genome for the cacao thread blight pathogen Marasmiellus scandens.</title>
        <authorList>
            <person name="Baruah I.K."/>
            <person name="Leung J."/>
            <person name="Bukari Y."/>
            <person name="Amoako-Attah I."/>
            <person name="Meinhardt L.W."/>
            <person name="Bailey B.A."/>
            <person name="Cohen S.P."/>
        </authorList>
    </citation>
    <scope>NUCLEOTIDE SEQUENCE [LARGE SCALE GENOMIC DNA]</scope>
    <source>
        <strain evidence="2 3">GH-19</strain>
    </source>
</reference>
<sequence length="191" mass="21233">MPEFSAADWLGYSMNMVGTTPLDTNSATKAVQNARRILTIDDATRDLEVDGVTYKVSKSISVLENKGTTSDFVTYPTGNEAATAFRNDSRLAALFMSITGDPSVAIATEKHHRRNVQYAYYCYSQGKYLAFLKDYADSLNETSILAGIRGLPTPFNGENQDVLQKYKDFFQRFGTHVITKVNYGAHLQLVC</sequence>
<proteinExistence type="predicted"/>
<protein>
    <recommendedName>
        <fullName evidence="1">MACPF domain-containing protein</fullName>
    </recommendedName>
</protein>
<evidence type="ECO:0000259" key="1">
    <source>
        <dbReference type="PROSITE" id="PS51412"/>
    </source>
</evidence>